<organism evidence="3 4">
    <name type="scientific">Aegilops tauschii subsp. strangulata</name>
    <name type="common">Goatgrass</name>
    <dbReference type="NCBI Taxonomy" id="200361"/>
    <lineage>
        <taxon>Eukaryota</taxon>
        <taxon>Viridiplantae</taxon>
        <taxon>Streptophyta</taxon>
        <taxon>Embryophyta</taxon>
        <taxon>Tracheophyta</taxon>
        <taxon>Spermatophyta</taxon>
        <taxon>Magnoliopsida</taxon>
        <taxon>Liliopsida</taxon>
        <taxon>Poales</taxon>
        <taxon>Poaceae</taxon>
        <taxon>BOP clade</taxon>
        <taxon>Pooideae</taxon>
        <taxon>Triticodae</taxon>
        <taxon>Triticeae</taxon>
        <taxon>Triticinae</taxon>
        <taxon>Aegilops</taxon>
    </lineage>
</organism>
<dbReference type="Gene3D" id="1.10.110.10">
    <property type="entry name" value="Plant lipid-transfer and hydrophobic proteins"/>
    <property type="match status" value="1"/>
</dbReference>
<evidence type="ECO:0000259" key="2">
    <source>
        <dbReference type="Pfam" id="PF14368"/>
    </source>
</evidence>
<keyword evidence="4" id="KW-1185">Reference proteome</keyword>
<dbReference type="Pfam" id="PF14368">
    <property type="entry name" value="LTP_2"/>
    <property type="match status" value="1"/>
</dbReference>
<protein>
    <recommendedName>
        <fullName evidence="2">Bifunctional inhibitor/plant lipid transfer protein/seed storage helical domain-containing protein</fullName>
    </recommendedName>
</protein>
<reference evidence="3" key="5">
    <citation type="journal article" date="2021" name="G3 (Bethesda)">
        <title>Aegilops tauschii genome assembly Aet v5.0 features greater sequence contiguity and improved annotation.</title>
        <authorList>
            <person name="Wang L."/>
            <person name="Zhu T."/>
            <person name="Rodriguez J.C."/>
            <person name="Deal K.R."/>
            <person name="Dubcovsky J."/>
            <person name="McGuire P.E."/>
            <person name="Lux T."/>
            <person name="Spannagl M."/>
            <person name="Mayer K.F.X."/>
            <person name="Baldrich P."/>
            <person name="Meyers B.C."/>
            <person name="Huo N."/>
            <person name="Gu Y.Q."/>
            <person name="Zhou H."/>
            <person name="Devos K.M."/>
            <person name="Bennetzen J.L."/>
            <person name="Unver T."/>
            <person name="Budak H."/>
            <person name="Gulick P.J."/>
            <person name="Galiba G."/>
            <person name="Kalapos B."/>
            <person name="Nelson D.R."/>
            <person name="Li P."/>
            <person name="You F.M."/>
            <person name="Luo M.C."/>
            <person name="Dvorak J."/>
        </authorList>
    </citation>
    <scope>NUCLEOTIDE SEQUENCE [LARGE SCALE GENOMIC DNA]</scope>
    <source>
        <strain evidence="3">cv. AL8/78</strain>
    </source>
</reference>
<dbReference type="OMA" id="DMACVCH"/>
<reference evidence="4" key="2">
    <citation type="journal article" date="2017" name="Nat. Plants">
        <title>The Aegilops tauschii genome reveals multiple impacts of transposons.</title>
        <authorList>
            <person name="Zhao G."/>
            <person name="Zou C."/>
            <person name="Li K."/>
            <person name="Wang K."/>
            <person name="Li T."/>
            <person name="Gao L."/>
            <person name="Zhang X."/>
            <person name="Wang H."/>
            <person name="Yang Z."/>
            <person name="Liu X."/>
            <person name="Jiang W."/>
            <person name="Mao L."/>
            <person name="Kong X."/>
            <person name="Jiao Y."/>
            <person name="Jia J."/>
        </authorList>
    </citation>
    <scope>NUCLEOTIDE SEQUENCE [LARGE SCALE GENOMIC DNA]</scope>
    <source>
        <strain evidence="4">cv. AL8/78</strain>
    </source>
</reference>
<name>A0A453CWZ8_AEGTS</name>
<reference evidence="3" key="4">
    <citation type="submission" date="2019-03" db="UniProtKB">
        <authorList>
            <consortium name="EnsemblPlants"/>
        </authorList>
    </citation>
    <scope>IDENTIFICATION</scope>
</reference>
<sequence length="122" mass="13098">MGSAGATLVRFLLLASIVAGFAAHLAAGEKDCYDERDMIMSICIESIKKQGFYTPPTPDCRREVKKVDVPCICRVLTASDERTVSPVKLVILAHECHIELPVGSKCGTYTIGGRVPPPSAHA</sequence>
<dbReference type="RefSeq" id="XP_020182318.1">
    <property type="nucleotide sequence ID" value="XM_020326729.4"/>
</dbReference>
<reference evidence="4" key="1">
    <citation type="journal article" date="2014" name="Science">
        <title>Ancient hybridizations among the ancestral genomes of bread wheat.</title>
        <authorList>
            <consortium name="International Wheat Genome Sequencing Consortium,"/>
            <person name="Marcussen T."/>
            <person name="Sandve S.R."/>
            <person name="Heier L."/>
            <person name="Spannagl M."/>
            <person name="Pfeifer M."/>
            <person name="Jakobsen K.S."/>
            <person name="Wulff B.B."/>
            <person name="Steuernagel B."/>
            <person name="Mayer K.F."/>
            <person name="Olsen O.A."/>
        </authorList>
    </citation>
    <scope>NUCLEOTIDE SEQUENCE [LARGE SCALE GENOMIC DNA]</scope>
    <source>
        <strain evidence="4">cv. AL8/78</strain>
    </source>
</reference>
<accession>A0A453CWZ8</accession>
<dbReference type="PANTHER" id="PTHR33286">
    <property type="entry name" value="BIFUNCTIONAL INHIBITOR/LIPID-TRANSFER PROTEIN/SEED STORAGE 2S ALBUMIN SUPERFAMILY PROTEIN"/>
    <property type="match status" value="1"/>
</dbReference>
<dbReference type="PANTHER" id="PTHR33286:SF33">
    <property type="entry name" value="BIFUNCTIONAL INHIBITOR_PLANT LIPID TRANSFER PROTEIN_SEED STORAGE HELICAL DOMAIN-CONTAINING PROTEIN"/>
    <property type="match status" value="1"/>
</dbReference>
<dbReference type="EnsemblPlants" id="AET2Gv20995000.1">
    <property type="protein sequence ID" value="AET2Gv20995000.1"/>
    <property type="gene ID" value="AET2Gv20995000"/>
</dbReference>
<dbReference type="AlphaFoldDB" id="A0A453CWZ8"/>
<dbReference type="InterPro" id="IPR036312">
    <property type="entry name" value="Bifun_inhib/LTP/seed_sf"/>
</dbReference>
<feature type="domain" description="Bifunctional inhibitor/plant lipid transfer protein/seed storage helical" evidence="2">
    <location>
        <begin position="21"/>
        <end position="106"/>
    </location>
</feature>
<dbReference type="OrthoDB" id="654726at2759"/>
<feature type="signal peptide" evidence="1">
    <location>
        <begin position="1"/>
        <end position="28"/>
    </location>
</feature>
<dbReference type="Gramene" id="AET2Gv20995000.1">
    <property type="protein sequence ID" value="AET2Gv20995000.1"/>
    <property type="gene ID" value="AET2Gv20995000"/>
</dbReference>
<evidence type="ECO:0000313" key="3">
    <source>
        <dbReference type="EnsemblPlants" id="AET2Gv20995000.1"/>
    </source>
</evidence>
<evidence type="ECO:0000313" key="4">
    <source>
        <dbReference type="Proteomes" id="UP000015105"/>
    </source>
</evidence>
<dbReference type="InterPro" id="IPR016140">
    <property type="entry name" value="Bifunc_inhib/LTP/seed_store"/>
</dbReference>
<keyword evidence="1" id="KW-0732">Signal</keyword>
<dbReference type="Proteomes" id="UP000015105">
    <property type="component" value="Chromosome 2D"/>
</dbReference>
<reference evidence="3" key="3">
    <citation type="journal article" date="2017" name="Nature">
        <title>Genome sequence of the progenitor of the wheat D genome Aegilops tauschii.</title>
        <authorList>
            <person name="Luo M.C."/>
            <person name="Gu Y.Q."/>
            <person name="Puiu D."/>
            <person name="Wang H."/>
            <person name="Twardziok S.O."/>
            <person name="Deal K.R."/>
            <person name="Huo N."/>
            <person name="Zhu T."/>
            <person name="Wang L."/>
            <person name="Wang Y."/>
            <person name="McGuire P.E."/>
            <person name="Liu S."/>
            <person name="Long H."/>
            <person name="Ramasamy R.K."/>
            <person name="Rodriguez J.C."/>
            <person name="Van S.L."/>
            <person name="Yuan L."/>
            <person name="Wang Z."/>
            <person name="Xia Z."/>
            <person name="Xiao L."/>
            <person name="Anderson O.D."/>
            <person name="Ouyang S."/>
            <person name="Liang Y."/>
            <person name="Zimin A.V."/>
            <person name="Pertea G."/>
            <person name="Qi P."/>
            <person name="Bennetzen J.L."/>
            <person name="Dai X."/>
            <person name="Dawson M.W."/>
            <person name="Muller H.G."/>
            <person name="Kugler K."/>
            <person name="Rivarola-Duarte L."/>
            <person name="Spannagl M."/>
            <person name="Mayer K.F.X."/>
            <person name="Lu F.H."/>
            <person name="Bevan M.W."/>
            <person name="Leroy P."/>
            <person name="Li P."/>
            <person name="You F.M."/>
            <person name="Sun Q."/>
            <person name="Liu Z."/>
            <person name="Lyons E."/>
            <person name="Wicker T."/>
            <person name="Salzberg S.L."/>
            <person name="Devos K.M."/>
            <person name="Dvorak J."/>
        </authorList>
    </citation>
    <scope>NUCLEOTIDE SEQUENCE [LARGE SCALE GENOMIC DNA]</scope>
    <source>
        <strain evidence="3">cv. AL8/78</strain>
    </source>
</reference>
<evidence type="ECO:0000256" key="1">
    <source>
        <dbReference type="SAM" id="SignalP"/>
    </source>
</evidence>
<dbReference type="KEGG" id="ats:109767986"/>
<proteinExistence type="predicted"/>
<feature type="chain" id="PRO_5019076496" description="Bifunctional inhibitor/plant lipid transfer protein/seed storage helical domain-containing protein" evidence="1">
    <location>
        <begin position="29"/>
        <end position="122"/>
    </location>
</feature>
<dbReference type="GeneID" id="109767986"/>